<feature type="compositionally biased region" description="Polar residues" evidence="1">
    <location>
        <begin position="88"/>
        <end position="101"/>
    </location>
</feature>
<dbReference type="Proteomes" id="UP001163878">
    <property type="component" value="Chromosome"/>
</dbReference>
<keyword evidence="2" id="KW-1133">Transmembrane helix</keyword>
<organism evidence="3 4">
    <name type="scientific">Streptomyces peucetius</name>
    <dbReference type="NCBI Taxonomy" id="1950"/>
    <lineage>
        <taxon>Bacteria</taxon>
        <taxon>Bacillati</taxon>
        <taxon>Actinomycetota</taxon>
        <taxon>Actinomycetes</taxon>
        <taxon>Kitasatosporales</taxon>
        <taxon>Streptomycetaceae</taxon>
        <taxon>Streptomyces</taxon>
    </lineage>
</organism>
<keyword evidence="4" id="KW-1185">Reference proteome</keyword>
<protein>
    <recommendedName>
        <fullName evidence="5">DUF4232 domain-containing protein</fullName>
    </recommendedName>
</protein>
<name>A0ABY6I920_STRPE</name>
<evidence type="ECO:0000313" key="3">
    <source>
        <dbReference type="EMBL" id="UYQ63494.1"/>
    </source>
</evidence>
<sequence>MNNGPADGPMELPISGIGSDEDALRRLLHGAVQDIQPSADALDHLRRAVPARRARKRQALVGMAAAALLIGTAVPAFVHVANSGSGDSANPVNAGHDQQAQGGTGNDPGVTGGDNGVKGPTQGSGDAVVPGASTGPDRSADVPTGGSDGASGAVQTPETQAACEPGQLVVSTELGAPEADGKAYGSFRITNVSGTDCSAGGSTVGFQALGAADPARIGVARHTAGDGASGLPDPTATETDVVVATAGKAYEVKFAWVPSDTCPTEGSSPAPSPSGGETSGGATGAGGSTGGAGGQGGADTSEGSATEPQLLHEGGTKDGSVTVTYATLGGTVTGQTNVPDACAGTIYYTGVLAGQ</sequence>
<keyword evidence="2" id="KW-0472">Membrane</keyword>
<reference evidence="3" key="1">
    <citation type="submission" date="2022-10" db="EMBL/GenBank/DDBJ databases">
        <title>Cytochrome P450 Catalyzes Benzene Ring Formation in the Biosynthesis of Trialkyl-Substituted Aromatic Polyketides.</title>
        <authorList>
            <person name="Zhao E."/>
            <person name="Ge H."/>
        </authorList>
    </citation>
    <scope>NUCLEOTIDE SEQUENCE</scope>
    <source>
        <strain evidence="3">NA0869</strain>
    </source>
</reference>
<accession>A0ABY6I920</accession>
<feature type="transmembrane region" description="Helical" evidence="2">
    <location>
        <begin position="59"/>
        <end position="78"/>
    </location>
</feature>
<feature type="region of interest" description="Disordered" evidence="1">
    <location>
        <begin position="260"/>
        <end position="319"/>
    </location>
</feature>
<feature type="region of interest" description="Disordered" evidence="1">
    <location>
        <begin position="88"/>
        <end position="159"/>
    </location>
</feature>
<proteinExistence type="predicted"/>
<evidence type="ECO:0008006" key="5">
    <source>
        <dbReference type="Google" id="ProtNLM"/>
    </source>
</evidence>
<evidence type="ECO:0000256" key="1">
    <source>
        <dbReference type="SAM" id="MobiDB-lite"/>
    </source>
</evidence>
<feature type="compositionally biased region" description="Gly residues" evidence="1">
    <location>
        <begin position="277"/>
        <end position="297"/>
    </location>
</feature>
<keyword evidence="2" id="KW-0812">Transmembrane</keyword>
<feature type="compositionally biased region" description="Low complexity" evidence="1">
    <location>
        <begin position="264"/>
        <end position="276"/>
    </location>
</feature>
<gene>
    <name evidence="3" type="ORF">OGH68_19870</name>
</gene>
<feature type="compositionally biased region" description="Gly residues" evidence="1">
    <location>
        <begin position="102"/>
        <end position="116"/>
    </location>
</feature>
<evidence type="ECO:0000256" key="2">
    <source>
        <dbReference type="SAM" id="Phobius"/>
    </source>
</evidence>
<dbReference type="EMBL" id="CP107567">
    <property type="protein sequence ID" value="UYQ63494.1"/>
    <property type="molecule type" value="Genomic_DNA"/>
</dbReference>
<evidence type="ECO:0000313" key="4">
    <source>
        <dbReference type="Proteomes" id="UP001163878"/>
    </source>
</evidence>
<dbReference type="RefSeq" id="WP_264245831.1">
    <property type="nucleotide sequence ID" value="NZ_CP107567.1"/>
</dbReference>